<accession>H5SS57</accession>
<dbReference type="EMBL" id="AP011802">
    <property type="protein sequence ID" value="BAL58993.1"/>
    <property type="molecule type" value="Genomic_DNA"/>
</dbReference>
<name>H5SS57_ACEAU</name>
<dbReference type="AlphaFoldDB" id="H5SS57"/>
<reference evidence="1" key="1">
    <citation type="journal article" date="2005" name="Environ. Microbiol.">
        <title>Genetic and functional properties of uncultivated thermophilic crenarchaeotes from a subsurface gold mine as revealed by analysis of genome fragments.</title>
        <authorList>
            <person name="Nunoura T."/>
            <person name="Hirayama H."/>
            <person name="Takami H."/>
            <person name="Oida H."/>
            <person name="Nishi S."/>
            <person name="Shimamura S."/>
            <person name="Suzuki Y."/>
            <person name="Inagaki F."/>
            <person name="Takai K."/>
            <person name="Nealson K.H."/>
            <person name="Horikoshi K."/>
        </authorList>
    </citation>
    <scope>NUCLEOTIDE SEQUENCE</scope>
</reference>
<proteinExistence type="predicted"/>
<protein>
    <submittedName>
        <fullName evidence="1">Uncharacterized protein</fullName>
    </submittedName>
</protein>
<evidence type="ECO:0000313" key="1">
    <source>
        <dbReference type="EMBL" id="BAL58993.1"/>
    </source>
</evidence>
<sequence>MTSTIAALSKSCYNVGAMASFIEEVEKSALHQVCRFFVERVSSIPQVQSIAAYSEDGFIHFWTIIPRRDRAVQRKIYAAELELMDHFPTFSYDFNVIFCTDADWSTLLPSEAEIIYQSTRHADSATALGSSTAQ</sequence>
<reference evidence="1" key="2">
    <citation type="journal article" date="2012" name="PLoS ONE">
        <title>A Deeply Branching Thermophilic Bacterium with an Ancient Acetyl-CoA Pathway Dominates a Subsurface Ecosystem.</title>
        <authorList>
            <person name="Takami H."/>
            <person name="Noguchi H."/>
            <person name="Takaki Y."/>
            <person name="Uchiyama I."/>
            <person name="Toyoda A."/>
            <person name="Nishi S."/>
            <person name="Chee G.-J."/>
            <person name="Arai W."/>
            <person name="Nunoura T."/>
            <person name="Itoh T."/>
            <person name="Hattori M."/>
            <person name="Takai K."/>
        </authorList>
    </citation>
    <scope>NUCLEOTIDE SEQUENCE</scope>
</reference>
<gene>
    <name evidence="1" type="ORF">HGMM_OP3C148</name>
</gene>
<organism evidence="1">
    <name type="scientific">Acetithermum autotrophicum</name>
    <dbReference type="NCBI Taxonomy" id="1446466"/>
    <lineage>
        <taxon>Bacteria</taxon>
        <taxon>Candidatus Bipolaricaulota</taxon>
        <taxon>Candidatus Acetithermum</taxon>
    </lineage>
</organism>